<comment type="caution">
    <text evidence="3">The sequence shown here is derived from an EMBL/GenBank/DDBJ whole genome shotgun (WGS) entry which is preliminary data.</text>
</comment>
<dbReference type="InterPro" id="IPR000073">
    <property type="entry name" value="AB_hydrolase_1"/>
</dbReference>
<dbReference type="Pfam" id="PF12697">
    <property type="entry name" value="Abhydrolase_6"/>
    <property type="match status" value="1"/>
</dbReference>
<dbReference type="GO" id="GO:0016787">
    <property type="term" value="F:hydrolase activity"/>
    <property type="evidence" value="ECO:0007669"/>
    <property type="project" value="UniProtKB-KW"/>
</dbReference>
<feature type="domain" description="AB hydrolase-1" evidence="2">
    <location>
        <begin position="62"/>
        <end position="316"/>
    </location>
</feature>
<dbReference type="InterPro" id="IPR050266">
    <property type="entry name" value="AB_hydrolase_sf"/>
</dbReference>
<evidence type="ECO:0000259" key="2">
    <source>
        <dbReference type="Pfam" id="PF12697"/>
    </source>
</evidence>
<protein>
    <submittedName>
        <fullName evidence="3">Alpha/beta hydrolase</fullName>
    </submittedName>
</protein>
<dbReference type="InterPro" id="IPR029058">
    <property type="entry name" value="AB_hydrolase_fold"/>
</dbReference>
<dbReference type="Gene3D" id="3.40.50.1820">
    <property type="entry name" value="alpha/beta hydrolase"/>
    <property type="match status" value="1"/>
</dbReference>
<dbReference type="Proteomes" id="UP001595528">
    <property type="component" value="Unassembled WGS sequence"/>
</dbReference>
<evidence type="ECO:0000313" key="3">
    <source>
        <dbReference type="EMBL" id="MFC3229935.1"/>
    </source>
</evidence>
<name>A0ABV7L6E1_9PROT</name>
<reference evidence="4" key="1">
    <citation type="journal article" date="2019" name="Int. J. Syst. Evol. Microbiol.">
        <title>The Global Catalogue of Microorganisms (GCM) 10K type strain sequencing project: providing services to taxonomists for standard genome sequencing and annotation.</title>
        <authorList>
            <consortium name="The Broad Institute Genomics Platform"/>
            <consortium name="The Broad Institute Genome Sequencing Center for Infectious Disease"/>
            <person name="Wu L."/>
            <person name="Ma J."/>
        </authorList>
    </citation>
    <scope>NUCLEOTIDE SEQUENCE [LARGE SCALE GENOMIC DNA]</scope>
    <source>
        <strain evidence="4">KCTC 42964</strain>
    </source>
</reference>
<dbReference type="PANTHER" id="PTHR43798">
    <property type="entry name" value="MONOACYLGLYCEROL LIPASE"/>
    <property type="match status" value="1"/>
</dbReference>
<keyword evidence="1 3" id="KW-0378">Hydrolase</keyword>
<dbReference type="SUPFAM" id="SSF53474">
    <property type="entry name" value="alpha/beta-Hydrolases"/>
    <property type="match status" value="1"/>
</dbReference>
<accession>A0ABV7L6E1</accession>
<gene>
    <name evidence="3" type="ORF">ACFOGJ_21975</name>
</gene>
<keyword evidence="4" id="KW-1185">Reference proteome</keyword>
<organism evidence="3 4">
    <name type="scientific">Marinibaculum pumilum</name>
    <dbReference type="NCBI Taxonomy" id="1766165"/>
    <lineage>
        <taxon>Bacteria</taxon>
        <taxon>Pseudomonadati</taxon>
        <taxon>Pseudomonadota</taxon>
        <taxon>Alphaproteobacteria</taxon>
        <taxon>Rhodospirillales</taxon>
        <taxon>Rhodospirillaceae</taxon>
        <taxon>Marinibaculum</taxon>
    </lineage>
</organism>
<evidence type="ECO:0000313" key="4">
    <source>
        <dbReference type="Proteomes" id="UP001595528"/>
    </source>
</evidence>
<proteinExistence type="predicted"/>
<dbReference type="PANTHER" id="PTHR43798:SF31">
    <property type="entry name" value="AB HYDROLASE SUPERFAMILY PROTEIN YCLE"/>
    <property type="match status" value="1"/>
</dbReference>
<sequence>MFQSSDHPGAEVLPRADECLRADARDLQGGGRRSLAIPGTEGRLSLLEWDGPADYPDDGPALVWLHATGFHALTYRRLLIDIAAQMPVVALDLRGHGSTTLPAVPGRTRVHRVYFGDVVTVLEGLGRPAILGGHSLGCLVGFGLAGRRPDLVRGLLLAEPVLVPQRLARLFAIARAFGQADKVSRMAAGARRRRVVFPSRMAMLDSYAGRGAFRTWPAETLADYVAGGARGRPDGQVELACSPAWEAETFNALPARLWRWIGGIRCPITLLRGGQGSTCREESAARLKAMKPWTREVMRPQASHFLPQEEPELVVEEVRRLTAAVAEGRATAN</sequence>
<dbReference type="RefSeq" id="WP_379904609.1">
    <property type="nucleotide sequence ID" value="NZ_JBHRTR010000034.1"/>
</dbReference>
<evidence type="ECO:0000256" key="1">
    <source>
        <dbReference type="ARBA" id="ARBA00022801"/>
    </source>
</evidence>
<dbReference type="EMBL" id="JBHRTR010000034">
    <property type="protein sequence ID" value="MFC3229935.1"/>
    <property type="molecule type" value="Genomic_DNA"/>
</dbReference>